<protein>
    <submittedName>
        <fullName evidence="1">Uncharacterized protein</fullName>
    </submittedName>
</protein>
<sequence>MKIVAGPFDESVSQKHTRAHVRASRSQAEGGTAWKFFFPRILIPSRAIMGMILLETIRATTHVPQRVYQ</sequence>
<dbReference type="EMBL" id="KN822964">
    <property type="protein sequence ID" value="KIO31362.1"/>
    <property type="molecule type" value="Genomic_DNA"/>
</dbReference>
<organism evidence="1 2">
    <name type="scientific">Tulasnella calospora MUT 4182</name>
    <dbReference type="NCBI Taxonomy" id="1051891"/>
    <lineage>
        <taxon>Eukaryota</taxon>
        <taxon>Fungi</taxon>
        <taxon>Dikarya</taxon>
        <taxon>Basidiomycota</taxon>
        <taxon>Agaricomycotina</taxon>
        <taxon>Agaricomycetes</taxon>
        <taxon>Cantharellales</taxon>
        <taxon>Tulasnellaceae</taxon>
        <taxon>Tulasnella</taxon>
    </lineage>
</organism>
<evidence type="ECO:0000313" key="2">
    <source>
        <dbReference type="Proteomes" id="UP000054248"/>
    </source>
</evidence>
<dbReference type="AlphaFoldDB" id="A0A0C3MCA6"/>
<evidence type="ECO:0000313" key="1">
    <source>
        <dbReference type="EMBL" id="KIO31362.1"/>
    </source>
</evidence>
<keyword evidence="2" id="KW-1185">Reference proteome</keyword>
<dbReference type="HOGENOM" id="CLU_2777755_0_0_1"/>
<name>A0A0C3MCA6_9AGAM</name>
<reference evidence="2" key="2">
    <citation type="submission" date="2015-01" db="EMBL/GenBank/DDBJ databases">
        <title>Evolutionary Origins and Diversification of the Mycorrhizal Mutualists.</title>
        <authorList>
            <consortium name="DOE Joint Genome Institute"/>
            <consortium name="Mycorrhizal Genomics Consortium"/>
            <person name="Kohler A."/>
            <person name="Kuo A."/>
            <person name="Nagy L.G."/>
            <person name="Floudas D."/>
            <person name="Copeland A."/>
            <person name="Barry K.W."/>
            <person name="Cichocki N."/>
            <person name="Veneault-Fourrey C."/>
            <person name="LaButti K."/>
            <person name="Lindquist E.A."/>
            <person name="Lipzen A."/>
            <person name="Lundell T."/>
            <person name="Morin E."/>
            <person name="Murat C."/>
            <person name="Riley R."/>
            <person name="Ohm R."/>
            <person name="Sun H."/>
            <person name="Tunlid A."/>
            <person name="Henrissat B."/>
            <person name="Grigoriev I.V."/>
            <person name="Hibbett D.S."/>
            <person name="Martin F."/>
        </authorList>
    </citation>
    <scope>NUCLEOTIDE SEQUENCE [LARGE SCALE GENOMIC DNA]</scope>
    <source>
        <strain evidence="2">MUT 4182</strain>
    </source>
</reference>
<gene>
    <name evidence="1" type="ORF">M407DRAFT_241865</name>
</gene>
<dbReference type="Proteomes" id="UP000054248">
    <property type="component" value="Unassembled WGS sequence"/>
</dbReference>
<accession>A0A0C3MCA6</accession>
<proteinExistence type="predicted"/>
<reference evidence="1 2" key="1">
    <citation type="submission" date="2014-04" db="EMBL/GenBank/DDBJ databases">
        <authorList>
            <consortium name="DOE Joint Genome Institute"/>
            <person name="Kuo A."/>
            <person name="Girlanda M."/>
            <person name="Perotto S."/>
            <person name="Kohler A."/>
            <person name="Nagy L.G."/>
            <person name="Floudas D."/>
            <person name="Copeland A."/>
            <person name="Barry K.W."/>
            <person name="Cichocki N."/>
            <person name="Veneault-Fourrey C."/>
            <person name="LaButti K."/>
            <person name="Lindquist E.A."/>
            <person name="Lipzen A."/>
            <person name="Lundell T."/>
            <person name="Morin E."/>
            <person name="Murat C."/>
            <person name="Sun H."/>
            <person name="Tunlid A."/>
            <person name="Henrissat B."/>
            <person name="Grigoriev I.V."/>
            <person name="Hibbett D.S."/>
            <person name="Martin F."/>
            <person name="Nordberg H.P."/>
            <person name="Cantor M.N."/>
            <person name="Hua S.X."/>
        </authorList>
    </citation>
    <scope>NUCLEOTIDE SEQUENCE [LARGE SCALE GENOMIC DNA]</scope>
    <source>
        <strain evidence="1 2">MUT 4182</strain>
    </source>
</reference>